<dbReference type="Pfam" id="PF05973">
    <property type="entry name" value="Gp49"/>
    <property type="match status" value="1"/>
</dbReference>
<evidence type="ECO:0000313" key="2">
    <source>
        <dbReference type="Proteomes" id="UP000197446"/>
    </source>
</evidence>
<gene>
    <name evidence="1" type="ORF">CDO81_09630</name>
</gene>
<dbReference type="AlphaFoldDB" id="A0A254ND64"/>
<proteinExistence type="predicted"/>
<name>A0A254ND64_9BURK</name>
<protein>
    <recommendedName>
        <fullName evidence="3">Addiction module toxin RelE</fullName>
    </recommendedName>
</protein>
<accession>A0A254ND64</accession>
<sequence length="109" mass="12233">MKPLTFKGSSLADLKAFPGSAMREAGYQLNRIQLGEEPHDWKPMSTVGAGVMEIRIQDQAGAFRVVYVAKFSAGVYVLHCFQKKTQATSRADLALAQKRYRELMQELRP</sequence>
<evidence type="ECO:0008006" key="3">
    <source>
        <dbReference type="Google" id="ProtNLM"/>
    </source>
</evidence>
<dbReference type="RefSeq" id="WP_088482956.1">
    <property type="nucleotide sequence ID" value="NZ_JBCNLH010000005.1"/>
</dbReference>
<organism evidence="1 2">
    <name type="scientific">Roseateles puraquae</name>
    <dbReference type="NCBI Taxonomy" id="431059"/>
    <lineage>
        <taxon>Bacteria</taxon>
        <taxon>Pseudomonadati</taxon>
        <taxon>Pseudomonadota</taxon>
        <taxon>Betaproteobacteria</taxon>
        <taxon>Burkholderiales</taxon>
        <taxon>Sphaerotilaceae</taxon>
        <taxon>Roseateles</taxon>
    </lineage>
</organism>
<evidence type="ECO:0000313" key="1">
    <source>
        <dbReference type="EMBL" id="OWR04822.1"/>
    </source>
</evidence>
<dbReference type="EMBL" id="NISI01000002">
    <property type="protein sequence ID" value="OWR04822.1"/>
    <property type="molecule type" value="Genomic_DNA"/>
</dbReference>
<dbReference type="Proteomes" id="UP000197446">
    <property type="component" value="Unassembled WGS sequence"/>
</dbReference>
<dbReference type="InterPro" id="IPR009241">
    <property type="entry name" value="HigB-like"/>
</dbReference>
<keyword evidence="2" id="KW-1185">Reference proteome</keyword>
<comment type="caution">
    <text evidence="1">The sequence shown here is derived from an EMBL/GenBank/DDBJ whole genome shotgun (WGS) entry which is preliminary data.</text>
</comment>
<reference evidence="1 2" key="1">
    <citation type="journal article" date="2007" name="Int. J. Syst. Evol. Microbiol.">
        <title>Description of Pelomonas aquatica sp. nov. and Pelomonas puraquae sp. nov., isolated from industrial and haemodialysis water.</title>
        <authorList>
            <person name="Gomila M."/>
            <person name="Bowien B."/>
            <person name="Falsen E."/>
            <person name="Moore E.R."/>
            <person name="Lalucat J."/>
        </authorList>
    </citation>
    <scope>NUCLEOTIDE SEQUENCE [LARGE SCALE GENOMIC DNA]</scope>
    <source>
        <strain evidence="1 2">CCUG 52769</strain>
    </source>
</reference>
<dbReference type="OrthoDB" id="9797093at2"/>